<reference evidence="2 4" key="1">
    <citation type="submission" date="2019-07" db="EMBL/GenBank/DDBJ databases">
        <title>Genomes of sea-ice associated Colwellia species.</title>
        <authorList>
            <person name="Bowman J.P."/>
        </authorList>
    </citation>
    <scope>NUCLEOTIDE SEQUENCE [LARGE SCALE GENOMIC DNA]</scope>
    <source>
        <strain evidence="1 3">ACAM 607</strain>
        <strain evidence="2 4">IC036</strain>
    </source>
</reference>
<comment type="caution">
    <text evidence="2">The sequence shown here is derived from an EMBL/GenBank/DDBJ whole genome shotgun (WGS) entry which is preliminary data.</text>
</comment>
<dbReference type="RefSeq" id="WP_146799215.1">
    <property type="nucleotide sequence ID" value="NZ_VOLP01000010.1"/>
</dbReference>
<evidence type="ECO:0000313" key="1">
    <source>
        <dbReference type="EMBL" id="TWX60298.1"/>
    </source>
</evidence>
<dbReference type="EMBL" id="VOLQ01000006">
    <property type="protein sequence ID" value="TWX70053.1"/>
    <property type="molecule type" value="Genomic_DNA"/>
</dbReference>
<name>A0A5C6QMP6_9GAMM</name>
<evidence type="ECO:0000313" key="3">
    <source>
        <dbReference type="Proteomes" id="UP000321525"/>
    </source>
</evidence>
<dbReference type="SUPFAM" id="SSF53850">
    <property type="entry name" value="Periplasmic binding protein-like II"/>
    <property type="match status" value="1"/>
</dbReference>
<organism evidence="2 4">
    <name type="scientific">Colwellia hornerae</name>
    <dbReference type="NCBI Taxonomy" id="89402"/>
    <lineage>
        <taxon>Bacteria</taxon>
        <taxon>Pseudomonadati</taxon>
        <taxon>Pseudomonadota</taxon>
        <taxon>Gammaproteobacteria</taxon>
        <taxon>Alteromonadales</taxon>
        <taxon>Colwelliaceae</taxon>
        <taxon>Colwellia</taxon>
    </lineage>
</organism>
<dbReference type="EMBL" id="VOLR01000009">
    <property type="protein sequence ID" value="TWX60298.1"/>
    <property type="molecule type" value="Genomic_DNA"/>
</dbReference>
<proteinExistence type="predicted"/>
<evidence type="ECO:0000313" key="4">
    <source>
        <dbReference type="Proteomes" id="UP000321917"/>
    </source>
</evidence>
<dbReference type="Proteomes" id="UP000321917">
    <property type="component" value="Unassembled WGS sequence"/>
</dbReference>
<protein>
    <recommendedName>
        <fullName evidence="5">Amino acid ABC transporter substrate-binding protein</fullName>
    </recommendedName>
</protein>
<accession>A0A5C6QMP6</accession>
<evidence type="ECO:0000313" key="2">
    <source>
        <dbReference type="EMBL" id="TWX70053.1"/>
    </source>
</evidence>
<dbReference type="OrthoDB" id="547680at2"/>
<evidence type="ECO:0008006" key="5">
    <source>
        <dbReference type="Google" id="ProtNLM"/>
    </source>
</evidence>
<dbReference type="AlphaFoldDB" id="A0A5C6QMP6"/>
<sequence length="296" mass="34000">MLFLFRFAIILIILFSKLIYANNILINKPLSTLDTRYQYTYDLLSLIMSVTPEFGDDKIEQSSTYMTRNRTLHELISGEFIDVMAEAPQPEWDEKLIVVPIPIRKGLQGFRLFIVNEESAKLMNEVNKFEDLLALSTGSGKDWSTKRVLERAGFNVVTGSNYNGLFGMLSKNRFSTFARGINEVYEEVASRKSTLPNLMVDKNVLLYIPLATYFYISPKKPLIAERIKVGLLRLIKSGAFNIFFYNNHCKSLMKAQISKRKVFNIPNEFIATERMLSLVNADFLVNTDLNFNQLCH</sequence>
<keyword evidence="3" id="KW-1185">Reference proteome</keyword>
<gene>
    <name evidence="1" type="ORF">ESZ26_07965</name>
    <name evidence="2" type="ORF">ESZ27_04655</name>
</gene>
<dbReference type="Proteomes" id="UP000321525">
    <property type="component" value="Unassembled WGS sequence"/>
</dbReference>